<dbReference type="EMBL" id="QPFP01000008">
    <property type="protein sequence ID" value="TEB35067.1"/>
    <property type="molecule type" value="Genomic_DNA"/>
</dbReference>
<dbReference type="InterPro" id="IPR036282">
    <property type="entry name" value="Glutathione-S-Trfase_C_sf"/>
</dbReference>
<dbReference type="GO" id="GO:0006559">
    <property type="term" value="P:L-phenylalanine catabolic process"/>
    <property type="evidence" value="ECO:0007669"/>
    <property type="project" value="TreeGrafter"/>
</dbReference>
<dbReference type="GO" id="GO:0004364">
    <property type="term" value="F:glutathione transferase activity"/>
    <property type="evidence" value="ECO:0007669"/>
    <property type="project" value="TreeGrafter"/>
</dbReference>
<dbReference type="GO" id="GO:0006749">
    <property type="term" value="P:glutathione metabolic process"/>
    <property type="evidence" value="ECO:0007669"/>
    <property type="project" value="TreeGrafter"/>
</dbReference>
<feature type="domain" description="GST N-terminal" evidence="1">
    <location>
        <begin position="6"/>
        <end position="90"/>
    </location>
</feature>
<evidence type="ECO:0000259" key="1">
    <source>
        <dbReference type="PROSITE" id="PS50404"/>
    </source>
</evidence>
<dbReference type="Gene3D" id="3.40.30.10">
    <property type="entry name" value="Glutaredoxin"/>
    <property type="match status" value="1"/>
</dbReference>
<dbReference type="PANTHER" id="PTHR42673:SF4">
    <property type="entry name" value="MALEYLACETOACETATE ISOMERASE"/>
    <property type="match status" value="1"/>
</dbReference>
<evidence type="ECO:0000313" key="3">
    <source>
        <dbReference type="Proteomes" id="UP000298030"/>
    </source>
</evidence>
<evidence type="ECO:0000313" key="2">
    <source>
        <dbReference type="EMBL" id="TEB35067.1"/>
    </source>
</evidence>
<sequence length="334" mass="35862">MSTAIPKAVLYYYPASIWSASVLLALEEKGYAPDEYDLKIVNLAKGENYDPTFLRLNPKATVPTLIVPLSNTLSEEAINEFLDKSRSGLSKTHTTSVAPAPALSPATIAATAIAKSIIELIQSPEASPGPLKYYNARDDASLQALAASSVLGTVQGKVGALKHHIAEAQSGVSQVSEKTKAFWAGKLEFWSKVLSVLEAAGKSLDALSDSEKQARVEFLETGRKAWEVDLPKVLLKLSTEMAGPYALGDQFSIADLPLAAWFTRLAVLSGAVAGDDGKTVVDKIESKAGIGAFLPRDYSADAVRRSDKVAKLGVFWDGLKTRRSWQKIYGEGVF</sequence>
<protein>
    <recommendedName>
        <fullName evidence="1">GST N-terminal domain-containing protein</fullName>
    </recommendedName>
</protein>
<dbReference type="OrthoDB" id="412788at2759"/>
<dbReference type="Pfam" id="PF13409">
    <property type="entry name" value="GST_N_2"/>
    <property type="match status" value="1"/>
</dbReference>
<dbReference type="STRING" id="71717.A0A4Y7TLI8"/>
<dbReference type="AlphaFoldDB" id="A0A4Y7TLI8"/>
<comment type="caution">
    <text evidence="2">The sequence shown here is derived from an EMBL/GenBank/DDBJ whole genome shotgun (WGS) entry which is preliminary data.</text>
</comment>
<dbReference type="InterPro" id="IPR004045">
    <property type="entry name" value="Glutathione_S-Trfase_N"/>
</dbReference>
<dbReference type="InterPro" id="IPR036249">
    <property type="entry name" value="Thioredoxin-like_sf"/>
</dbReference>
<reference evidence="2 3" key="1">
    <citation type="journal article" date="2019" name="Nat. Ecol. Evol.">
        <title>Megaphylogeny resolves global patterns of mushroom evolution.</title>
        <authorList>
            <person name="Varga T."/>
            <person name="Krizsan K."/>
            <person name="Foldi C."/>
            <person name="Dima B."/>
            <person name="Sanchez-Garcia M."/>
            <person name="Sanchez-Ramirez S."/>
            <person name="Szollosi G.J."/>
            <person name="Szarkandi J.G."/>
            <person name="Papp V."/>
            <person name="Albert L."/>
            <person name="Andreopoulos W."/>
            <person name="Angelini C."/>
            <person name="Antonin V."/>
            <person name="Barry K.W."/>
            <person name="Bougher N.L."/>
            <person name="Buchanan P."/>
            <person name="Buyck B."/>
            <person name="Bense V."/>
            <person name="Catcheside P."/>
            <person name="Chovatia M."/>
            <person name="Cooper J."/>
            <person name="Damon W."/>
            <person name="Desjardin D."/>
            <person name="Finy P."/>
            <person name="Geml J."/>
            <person name="Haridas S."/>
            <person name="Hughes K."/>
            <person name="Justo A."/>
            <person name="Karasinski D."/>
            <person name="Kautmanova I."/>
            <person name="Kiss B."/>
            <person name="Kocsube S."/>
            <person name="Kotiranta H."/>
            <person name="LaButti K.M."/>
            <person name="Lechner B.E."/>
            <person name="Liimatainen K."/>
            <person name="Lipzen A."/>
            <person name="Lukacs Z."/>
            <person name="Mihaltcheva S."/>
            <person name="Morgado L.N."/>
            <person name="Niskanen T."/>
            <person name="Noordeloos M.E."/>
            <person name="Ohm R.A."/>
            <person name="Ortiz-Santana B."/>
            <person name="Ovrebo C."/>
            <person name="Racz N."/>
            <person name="Riley R."/>
            <person name="Savchenko A."/>
            <person name="Shiryaev A."/>
            <person name="Soop K."/>
            <person name="Spirin V."/>
            <person name="Szebenyi C."/>
            <person name="Tomsovsky M."/>
            <person name="Tulloss R.E."/>
            <person name="Uehling J."/>
            <person name="Grigoriev I.V."/>
            <person name="Vagvolgyi C."/>
            <person name="Papp T."/>
            <person name="Martin F.M."/>
            <person name="Miettinen O."/>
            <person name="Hibbett D.S."/>
            <person name="Nagy L.G."/>
        </authorList>
    </citation>
    <scope>NUCLEOTIDE SEQUENCE [LARGE SCALE GENOMIC DNA]</scope>
    <source>
        <strain evidence="2 3">FP101781</strain>
    </source>
</reference>
<accession>A0A4Y7TLI8</accession>
<dbReference type="Proteomes" id="UP000298030">
    <property type="component" value="Unassembled WGS sequence"/>
</dbReference>
<keyword evidence="3" id="KW-1185">Reference proteome</keyword>
<dbReference type="CDD" id="cd00299">
    <property type="entry name" value="GST_C_family"/>
    <property type="match status" value="1"/>
</dbReference>
<organism evidence="2 3">
    <name type="scientific">Coprinellus micaceus</name>
    <name type="common">Glistening ink-cap mushroom</name>
    <name type="synonym">Coprinus micaceus</name>
    <dbReference type="NCBI Taxonomy" id="71717"/>
    <lineage>
        <taxon>Eukaryota</taxon>
        <taxon>Fungi</taxon>
        <taxon>Dikarya</taxon>
        <taxon>Basidiomycota</taxon>
        <taxon>Agaricomycotina</taxon>
        <taxon>Agaricomycetes</taxon>
        <taxon>Agaricomycetidae</taxon>
        <taxon>Agaricales</taxon>
        <taxon>Agaricineae</taxon>
        <taxon>Psathyrellaceae</taxon>
        <taxon>Coprinellus</taxon>
    </lineage>
</organism>
<dbReference type="PANTHER" id="PTHR42673">
    <property type="entry name" value="MALEYLACETOACETATE ISOMERASE"/>
    <property type="match status" value="1"/>
</dbReference>
<gene>
    <name evidence="2" type="ORF">FA13DRAFT_1753425</name>
</gene>
<name>A0A4Y7TLI8_COPMI</name>
<proteinExistence type="predicted"/>
<dbReference type="SUPFAM" id="SSF52833">
    <property type="entry name" value="Thioredoxin-like"/>
    <property type="match status" value="1"/>
</dbReference>
<dbReference type="SUPFAM" id="SSF47616">
    <property type="entry name" value="GST C-terminal domain-like"/>
    <property type="match status" value="1"/>
</dbReference>
<dbReference type="PROSITE" id="PS50404">
    <property type="entry name" value="GST_NTER"/>
    <property type="match status" value="1"/>
</dbReference>
<dbReference type="GO" id="GO:0016034">
    <property type="term" value="F:maleylacetoacetate isomerase activity"/>
    <property type="evidence" value="ECO:0007669"/>
    <property type="project" value="TreeGrafter"/>
</dbReference>